<keyword evidence="3" id="KW-1003">Cell membrane</keyword>
<dbReference type="InterPro" id="IPR036259">
    <property type="entry name" value="MFS_trans_sf"/>
</dbReference>
<gene>
    <name evidence="9" type="ORF">IC807_17165</name>
</gene>
<dbReference type="PANTHER" id="PTHR43124">
    <property type="entry name" value="PURINE EFFLUX PUMP PBUE"/>
    <property type="match status" value="1"/>
</dbReference>
<evidence type="ECO:0000256" key="4">
    <source>
        <dbReference type="ARBA" id="ARBA00022692"/>
    </source>
</evidence>
<keyword evidence="10" id="KW-1185">Reference proteome</keyword>
<feature type="transmembrane region" description="Helical" evidence="7">
    <location>
        <begin position="170"/>
        <end position="189"/>
    </location>
</feature>
<evidence type="ECO:0000256" key="5">
    <source>
        <dbReference type="ARBA" id="ARBA00022989"/>
    </source>
</evidence>
<keyword evidence="4 7" id="KW-0812">Transmembrane</keyword>
<dbReference type="PANTHER" id="PTHR43124:SF3">
    <property type="entry name" value="CHLORAMPHENICOL EFFLUX PUMP RV0191"/>
    <property type="match status" value="1"/>
</dbReference>
<feature type="transmembrane region" description="Helical" evidence="7">
    <location>
        <begin position="255"/>
        <end position="277"/>
    </location>
</feature>
<feature type="transmembrane region" description="Helical" evidence="7">
    <location>
        <begin position="14"/>
        <end position="37"/>
    </location>
</feature>
<proteinExistence type="predicted"/>
<dbReference type="PROSITE" id="PS50850">
    <property type="entry name" value="MFS"/>
    <property type="match status" value="1"/>
</dbReference>
<name>A0A7H1RUS3_9BACL</name>
<evidence type="ECO:0000256" key="3">
    <source>
        <dbReference type="ARBA" id="ARBA00022475"/>
    </source>
</evidence>
<keyword evidence="6 7" id="KW-0472">Membrane</keyword>
<reference evidence="9 10" key="1">
    <citation type="submission" date="2020-09" db="EMBL/GenBank/DDBJ databases">
        <title>Complete Geobacillus genomes through the use of hybrid genome assembly.</title>
        <authorList>
            <person name="Vera D.L."/>
            <person name="Venkateswaran K."/>
            <person name="Singh N.K."/>
            <person name="Landry K."/>
        </authorList>
    </citation>
    <scope>NUCLEOTIDE SEQUENCE [LARGE SCALE GENOMIC DNA]</scope>
    <source>
        <strain evidence="9 10">SURF-189</strain>
    </source>
</reference>
<dbReference type="InterPro" id="IPR020846">
    <property type="entry name" value="MFS_dom"/>
</dbReference>
<feature type="domain" description="Major facilitator superfamily (MFS) profile" evidence="8">
    <location>
        <begin position="15"/>
        <end position="404"/>
    </location>
</feature>
<feature type="transmembrane region" description="Helical" evidence="7">
    <location>
        <begin position="223"/>
        <end position="249"/>
    </location>
</feature>
<keyword evidence="2" id="KW-0813">Transport</keyword>
<dbReference type="Gene3D" id="1.20.1250.20">
    <property type="entry name" value="MFS general substrate transporter like domains"/>
    <property type="match status" value="2"/>
</dbReference>
<dbReference type="EMBL" id="CP061470">
    <property type="protein sequence ID" value="QNU18012.1"/>
    <property type="molecule type" value="Genomic_DNA"/>
</dbReference>
<protein>
    <submittedName>
        <fullName evidence="9">MFS transporter</fullName>
    </submittedName>
</protein>
<dbReference type="RefSeq" id="WP_157856407.1">
    <property type="nucleotide sequence ID" value="NZ_CP061470.1"/>
</dbReference>
<feature type="transmembrane region" description="Helical" evidence="7">
    <location>
        <begin position="289"/>
        <end position="308"/>
    </location>
</feature>
<feature type="transmembrane region" description="Helical" evidence="7">
    <location>
        <begin position="83"/>
        <end position="105"/>
    </location>
</feature>
<feature type="transmembrane region" description="Helical" evidence="7">
    <location>
        <begin position="49"/>
        <end position="71"/>
    </location>
</feature>
<dbReference type="InterPro" id="IPR050189">
    <property type="entry name" value="MFS_Efflux_Transporters"/>
</dbReference>
<evidence type="ECO:0000256" key="7">
    <source>
        <dbReference type="SAM" id="Phobius"/>
    </source>
</evidence>
<dbReference type="SUPFAM" id="SSF103473">
    <property type="entry name" value="MFS general substrate transporter"/>
    <property type="match status" value="1"/>
</dbReference>
<evidence type="ECO:0000256" key="1">
    <source>
        <dbReference type="ARBA" id="ARBA00004651"/>
    </source>
</evidence>
<evidence type="ECO:0000313" key="9">
    <source>
        <dbReference type="EMBL" id="QNU18012.1"/>
    </source>
</evidence>
<dbReference type="InterPro" id="IPR011701">
    <property type="entry name" value="MFS"/>
</dbReference>
<evidence type="ECO:0000259" key="8">
    <source>
        <dbReference type="PROSITE" id="PS50850"/>
    </source>
</evidence>
<comment type="subcellular location">
    <subcellularLocation>
        <location evidence="1">Cell membrane</location>
        <topology evidence="1">Multi-pass membrane protein</topology>
    </subcellularLocation>
</comment>
<dbReference type="Proteomes" id="UP000516388">
    <property type="component" value="Chromosome"/>
</dbReference>
<keyword evidence="5 7" id="KW-1133">Transmembrane helix</keyword>
<feature type="transmembrane region" description="Helical" evidence="7">
    <location>
        <begin position="142"/>
        <end position="164"/>
    </location>
</feature>
<feature type="transmembrane region" description="Helical" evidence="7">
    <location>
        <begin position="314"/>
        <end position="336"/>
    </location>
</feature>
<accession>A0A7H1RUS3</accession>
<sequence length="417" mass="45439">MNHGAVKWWRYENIIMVSFGLLWGLIFLDRLGITYIFPNIAADLQLTNAQLGLTMSIVAFTWGISSVIFAFISDSIGKRKNFLVFFVFMFSIATFGVGLAQSIIALLVARAIIGLAEGPSIPLIQASMMAESTPSRRGFNAGFIIAMSSLIGGLTPTLIVAIAGHLGWRYALYSMSIPGILLGIFLWIYMREPRLSNESEKDVSHVSKMKWSDVKIVLKSRNVWLCVIGAIFQMGGPILTFSSFGPLYLMKEGGFSQTAAAAIFSIYGIAQFVWSALMPWLSDRFGRKPVVLTVMFVQMLLPISFLLFHNIHGMIVLAVITFSCGSCLAPLTFFTIPGESVPPVSAATAMSLVNLVGEVIGGTLGPALGGMFADRYGIAAPIWIVLLATIVTFILFLGLKETAPAKRNFEFSKTIAQ</sequence>
<dbReference type="Pfam" id="PF07690">
    <property type="entry name" value="MFS_1"/>
    <property type="match status" value="1"/>
</dbReference>
<evidence type="ECO:0000256" key="6">
    <source>
        <dbReference type="ARBA" id="ARBA00023136"/>
    </source>
</evidence>
<feature type="transmembrane region" description="Helical" evidence="7">
    <location>
        <begin position="378"/>
        <end position="399"/>
    </location>
</feature>
<dbReference type="GO" id="GO:0022857">
    <property type="term" value="F:transmembrane transporter activity"/>
    <property type="evidence" value="ECO:0007669"/>
    <property type="project" value="InterPro"/>
</dbReference>
<feature type="transmembrane region" description="Helical" evidence="7">
    <location>
        <begin position="348"/>
        <end position="372"/>
    </location>
</feature>
<organism evidence="9 10">
    <name type="scientific">Geobacillus zalihae</name>
    <dbReference type="NCBI Taxonomy" id="213419"/>
    <lineage>
        <taxon>Bacteria</taxon>
        <taxon>Bacillati</taxon>
        <taxon>Bacillota</taxon>
        <taxon>Bacilli</taxon>
        <taxon>Bacillales</taxon>
        <taxon>Anoxybacillaceae</taxon>
        <taxon>Geobacillus</taxon>
    </lineage>
</organism>
<dbReference type="AlphaFoldDB" id="A0A7H1RUS3"/>
<dbReference type="KEGG" id="gza:IC807_17165"/>
<dbReference type="GO" id="GO:0005886">
    <property type="term" value="C:plasma membrane"/>
    <property type="evidence" value="ECO:0007669"/>
    <property type="project" value="UniProtKB-SubCell"/>
</dbReference>
<evidence type="ECO:0000313" key="10">
    <source>
        <dbReference type="Proteomes" id="UP000516388"/>
    </source>
</evidence>
<evidence type="ECO:0000256" key="2">
    <source>
        <dbReference type="ARBA" id="ARBA00022448"/>
    </source>
</evidence>